<dbReference type="RefSeq" id="WP_099391813.1">
    <property type="nucleotide sequence ID" value="NZ_PDYF01000011.1"/>
</dbReference>
<evidence type="ECO:0000313" key="2">
    <source>
        <dbReference type="Proteomes" id="UP000225889"/>
    </source>
</evidence>
<protein>
    <submittedName>
        <fullName evidence="1">Uncharacterized protein</fullName>
    </submittedName>
</protein>
<dbReference type="EMBL" id="PDYF01000011">
    <property type="protein sequence ID" value="PHU34953.1"/>
    <property type="molecule type" value="Genomic_DNA"/>
</dbReference>
<organism evidence="1 2">
    <name type="scientific">Pseudobutyrivibrio ruminis</name>
    <dbReference type="NCBI Taxonomy" id="46206"/>
    <lineage>
        <taxon>Bacteria</taxon>
        <taxon>Bacillati</taxon>
        <taxon>Bacillota</taxon>
        <taxon>Clostridia</taxon>
        <taxon>Lachnospirales</taxon>
        <taxon>Lachnospiraceae</taxon>
        <taxon>Pseudobutyrivibrio</taxon>
    </lineage>
</organism>
<sequence length="260" mass="29925">MLRINNQNQNENLTPAQKRLNLCLDYQDIVNRYNHIANEQDQNEITNLLSNATNNCIGMNELGLNDLNFGNNEDIKNATLEYLERTIVDKRDFPTNQMLADLNTVSGTDYSRQYSSKKDSRYRNIIGNGGRYFNNIDPENTNMPRIAIHNNEINLNQQQVFTPNRFNQTLLNSIAQNSGTIHQTNQLNASHQQGRNQITANFNINNNQLPPNSQDRNSLNNYTVINRNNNSNSNHNLVRNDAQHNRQQDIGRSNALHRPH</sequence>
<comment type="caution">
    <text evidence="1">The sequence shown here is derived from an EMBL/GenBank/DDBJ whole genome shotgun (WGS) entry which is preliminary data.</text>
</comment>
<reference evidence="1 2" key="2">
    <citation type="submission" date="2017-10" db="EMBL/GenBank/DDBJ databases">
        <authorList>
            <person name="Banno H."/>
            <person name="Chua N.-H."/>
        </authorList>
    </citation>
    <scope>NUCLEOTIDE SEQUENCE [LARGE SCALE GENOMIC DNA]</scope>
    <source>
        <strain evidence="1 2">JK626</strain>
    </source>
</reference>
<dbReference type="AlphaFoldDB" id="A0A2G3DVM9"/>
<gene>
    <name evidence="1" type="ORF">CSX01_06350</name>
</gene>
<dbReference type="Proteomes" id="UP000225889">
    <property type="component" value="Unassembled WGS sequence"/>
</dbReference>
<proteinExistence type="predicted"/>
<evidence type="ECO:0000313" key="1">
    <source>
        <dbReference type="EMBL" id="PHU34953.1"/>
    </source>
</evidence>
<reference evidence="1 2" key="1">
    <citation type="submission" date="2017-10" db="EMBL/GenBank/DDBJ databases">
        <title>Resolving the taxonomy of Roseburia spp., Eubacterium rectale and Agathobacter spp. through phylogenomic analysis.</title>
        <authorList>
            <person name="Sheridan P.O."/>
            <person name="Walker A.W."/>
            <person name="Duncan S.H."/>
            <person name="Scott K.P."/>
            <person name="Toole P.W.O."/>
            <person name="Luis P."/>
            <person name="Flint H.J."/>
        </authorList>
    </citation>
    <scope>NUCLEOTIDE SEQUENCE [LARGE SCALE GENOMIC DNA]</scope>
    <source>
        <strain evidence="1 2">JK626</strain>
    </source>
</reference>
<name>A0A2G3DVM9_9FIRM</name>
<accession>A0A2G3DVM9</accession>